<dbReference type="EMBL" id="JBHSIV010000010">
    <property type="protein sequence ID" value="MFC5062910.1"/>
    <property type="molecule type" value="Genomic_DNA"/>
</dbReference>
<feature type="region of interest" description="Disordered" evidence="1">
    <location>
        <begin position="1"/>
        <end position="35"/>
    </location>
</feature>
<keyword evidence="2" id="KW-1133">Transmembrane helix</keyword>
<dbReference type="Proteomes" id="UP001595947">
    <property type="component" value="Unassembled WGS sequence"/>
</dbReference>
<keyword evidence="2" id="KW-0812">Transmembrane</keyword>
<feature type="compositionally biased region" description="Acidic residues" evidence="1">
    <location>
        <begin position="23"/>
        <end position="34"/>
    </location>
</feature>
<gene>
    <name evidence="3" type="ORF">ACFPBZ_11890</name>
</gene>
<dbReference type="PIRSF" id="PIRSF010219">
    <property type="entry name" value="UCP010219"/>
    <property type="match status" value="1"/>
</dbReference>
<feature type="transmembrane region" description="Helical" evidence="2">
    <location>
        <begin position="173"/>
        <end position="194"/>
    </location>
</feature>
<evidence type="ECO:0000313" key="3">
    <source>
        <dbReference type="EMBL" id="MFC5062910.1"/>
    </source>
</evidence>
<evidence type="ECO:0000256" key="2">
    <source>
        <dbReference type="SAM" id="Phobius"/>
    </source>
</evidence>
<proteinExistence type="predicted"/>
<accession>A0ABV9YJ52</accession>
<dbReference type="InterPro" id="IPR016566">
    <property type="entry name" value="UCP010219"/>
</dbReference>
<evidence type="ECO:0000256" key="1">
    <source>
        <dbReference type="SAM" id="MobiDB-lite"/>
    </source>
</evidence>
<feature type="transmembrane region" description="Helical" evidence="2">
    <location>
        <begin position="206"/>
        <end position="227"/>
    </location>
</feature>
<keyword evidence="4" id="KW-1185">Reference proteome</keyword>
<feature type="transmembrane region" description="Helical" evidence="2">
    <location>
        <begin position="123"/>
        <end position="144"/>
    </location>
</feature>
<comment type="caution">
    <text evidence="3">The sequence shown here is derived from an EMBL/GenBank/DDBJ whole genome shotgun (WGS) entry which is preliminary data.</text>
</comment>
<reference evidence="4" key="1">
    <citation type="journal article" date="2019" name="Int. J. Syst. Evol. Microbiol.">
        <title>The Global Catalogue of Microorganisms (GCM) 10K type strain sequencing project: providing services to taxonomists for standard genome sequencing and annotation.</title>
        <authorList>
            <consortium name="The Broad Institute Genomics Platform"/>
            <consortium name="The Broad Institute Genome Sequencing Center for Infectious Disease"/>
            <person name="Wu L."/>
            <person name="Ma J."/>
        </authorList>
    </citation>
    <scope>NUCLEOTIDE SEQUENCE [LARGE SCALE GENOMIC DNA]</scope>
    <source>
        <strain evidence="4">CGMCC 4.7093</strain>
    </source>
</reference>
<sequence>MAPPAERPTTGPTSRHREPEPERPDDEPAEGGEEPAERAPTLLEQMGGVSGVVSSAVPVVVFVIAQAIFHSLVGSIVAAVAGAVAVAVWRLVRGEKLQPAFSGLFGVAVCAVIAWRTGEAKGFFLLGIWTSLIYGGLFLISVVVRWPLVGTLWHLVNGDGQTWRRSPYLRRGYDVATLAWVVVFGARFAVQRWLYDSAYADTWLGWVRLAMGVPLALLAAAVTVWAIRRATEAAKAEQAADAGPAPA</sequence>
<evidence type="ECO:0000313" key="4">
    <source>
        <dbReference type="Proteomes" id="UP001595947"/>
    </source>
</evidence>
<name>A0ABV9YJ52_9PSEU</name>
<feature type="transmembrane region" description="Helical" evidence="2">
    <location>
        <begin position="99"/>
        <end position="117"/>
    </location>
</feature>
<dbReference type="RefSeq" id="WP_378036260.1">
    <property type="nucleotide sequence ID" value="NZ_JBHSIV010000010.1"/>
</dbReference>
<dbReference type="Pfam" id="PF11361">
    <property type="entry name" value="DUF3159"/>
    <property type="match status" value="1"/>
</dbReference>
<feature type="transmembrane region" description="Helical" evidence="2">
    <location>
        <begin position="48"/>
        <end position="69"/>
    </location>
</feature>
<organism evidence="3 4">
    <name type="scientific">Actinomycetospora atypica</name>
    <dbReference type="NCBI Taxonomy" id="1290095"/>
    <lineage>
        <taxon>Bacteria</taxon>
        <taxon>Bacillati</taxon>
        <taxon>Actinomycetota</taxon>
        <taxon>Actinomycetes</taxon>
        <taxon>Pseudonocardiales</taxon>
        <taxon>Pseudonocardiaceae</taxon>
        <taxon>Actinomycetospora</taxon>
    </lineage>
</organism>
<protein>
    <submittedName>
        <fullName evidence="3">DUF3159 domain-containing protein</fullName>
    </submittedName>
</protein>
<feature type="transmembrane region" description="Helical" evidence="2">
    <location>
        <begin position="75"/>
        <end position="92"/>
    </location>
</feature>
<keyword evidence="2" id="KW-0472">Membrane</keyword>